<dbReference type="Proteomes" id="UP000242519">
    <property type="component" value="Unassembled WGS sequence"/>
</dbReference>
<evidence type="ECO:0000313" key="1">
    <source>
        <dbReference type="EMBL" id="OWP07367.1"/>
    </source>
</evidence>
<name>A0A218ZH49_9HELO</name>
<dbReference type="EMBL" id="MZNU01000006">
    <property type="protein sequence ID" value="OWP07367.1"/>
    <property type="molecule type" value="Genomic_DNA"/>
</dbReference>
<protein>
    <submittedName>
        <fullName evidence="1">Uncharacterized protein</fullName>
    </submittedName>
</protein>
<reference evidence="1 2" key="1">
    <citation type="submission" date="2017-04" db="EMBL/GenBank/DDBJ databases">
        <title>Draft genome sequence of Marssonina coronaria NL1: causal agent of apple blotch.</title>
        <authorList>
            <person name="Cheng Q."/>
        </authorList>
    </citation>
    <scope>NUCLEOTIDE SEQUENCE [LARGE SCALE GENOMIC DNA]</scope>
    <source>
        <strain evidence="1 2">NL1</strain>
    </source>
</reference>
<accession>A0A218ZH49</accession>
<organism evidence="1 2">
    <name type="scientific">Diplocarpon coronariae</name>
    <dbReference type="NCBI Taxonomy" id="2795749"/>
    <lineage>
        <taxon>Eukaryota</taxon>
        <taxon>Fungi</taxon>
        <taxon>Dikarya</taxon>
        <taxon>Ascomycota</taxon>
        <taxon>Pezizomycotina</taxon>
        <taxon>Leotiomycetes</taxon>
        <taxon>Helotiales</taxon>
        <taxon>Drepanopezizaceae</taxon>
        <taxon>Diplocarpon</taxon>
    </lineage>
</organism>
<evidence type="ECO:0000313" key="2">
    <source>
        <dbReference type="Proteomes" id="UP000242519"/>
    </source>
</evidence>
<dbReference type="InParanoid" id="A0A218ZH49"/>
<dbReference type="AlphaFoldDB" id="A0A218ZH49"/>
<keyword evidence="2" id="KW-1185">Reference proteome</keyword>
<proteinExistence type="predicted"/>
<gene>
    <name evidence="1" type="ORF">B2J93_6146</name>
</gene>
<comment type="caution">
    <text evidence="1">The sequence shown here is derived from an EMBL/GenBank/DDBJ whole genome shotgun (WGS) entry which is preliminary data.</text>
</comment>
<sequence length="109" mass="12399">MAYDNDFVLLSAEEAHVPVQEVSVHGAEFAVDLDAMIEYGKDQEFLRDFPWSAEPRFVPATHVKSLYSRTCKTNHAYKFVIQPQTHIAPRTVKMCSDAMWTPVDPQVAE</sequence>